<comment type="caution">
    <text evidence="1">The sequence shown here is derived from an EMBL/GenBank/DDBJ whole genome shotgun (WGS) entry which is preliminary data.</text>
</comment>
<sequence length="30" mass="3452">MITTKEASLRSGKSHRTIRLYCQKGKLNCQ</sequence>
<name>X1DM35_9ZZZZ</name>
<gene>
    <name evidence="1" type="ORF">S03H2_04718</name>
</gene>
<dbReference type="AlphaFoldDB" id="X1DM35"/>
<accession>X1DM35</accession>
<dbReference type="EMBL" id="BARU01001902">
    <property type="protein sequence ID" value="GAH21976.1"/>
    <property type="molecule type" value="Genomic_DNA"/>
</dbReference>
<proteinExistence type="predicted"/>
<feature type="non-terminal residue" evidence="1">
    <location>
        <position position="30"/>
    </location>
</feature>
<reference evidence="1" key="1">
    <citation type="journal article" date="2014" name="Front. Microbiol.">
        <title>High frequency of phylogenetically diverse reductive dehalogenase-homologous genes in deep subseafloor sedimentary metagenomes.</title>
        <authorList>
            <person name="Kawai M."/>
            <person name="Futagami T."/>
            <person name="Toyoda A."/>
            <person name="Takaki Y."/>
            <person name="Nishi S."/>
            <person name="Hori S."/>
            <person name="Arai W."/>
            <person name="Tsubouchi T."/>
            <person name="Morono Y."/>
            <person name="Uchiyama I."/>
            <person name="Ito T."/>
            <person name="Fujiyama A."/>
            <person name="Inagaki F."/>
            <person name="Takami H."/>
        </authorList>
    </citation>
    <scope>NUCLEOTIDE SEQUENCE</scope>
    <source>
        <strain evidence="1">Expedition CK06-06</strain>
    </source>
</reference>
<protein>
    <submittedName>
        <fullName evidence="1">Uncharacterized protein</fullName>
    </submittedName>
</protein>
<organism evidence="1">
    <name type="scientific">marine sediment metagenome</name>
    <dbReference type="NCBI Taxonomy" id="412755"/>
    <lineage>
        <taxon>unclassified sequences</taxon>
        <taxon>metagenomes</taxon>
        <taxon>ecological metagenomes</taxon>
    </lineage>
</organism>
<evidence type="ECO:0000313" key="1">
    <source>
        <dbReference type="EMBL" id="GAH21976.1"/>
    </source>
</evidence>